<name>A0A5S4ENE4_9PROT</name>
<evidence type="ECO:0000313" key="3">
    <source>
        <dbReference type="EMBL" id="TMQ76938.1"/>
    </source>
</evidence>
<dbReference type="PANTHER" id="PTHR23150">
    <property type="entry name" value="SULFATASE MODIFYING FACTOR 1, 2"/>
    <property type="match status" value="1"/>
</dbReference>
<gene>
    <name evidence="3" type="ORF">ACCUM_3726</name>
</gene>
<protein>
    <submittedName>
        <fullName evidence="3">Serine/threonine kinase</fullName>
    </submittedName>
</protein>
<organism evidence="3 4">
    <name type="scientific">Candidatus Accumulibacter phosphatis</name>
    <dbReference type="NCBI Taxonomy" id="327160"/>
    <lineage>
        <taxon>Bacteria</taxon>
        <taxon>Pseudomonadati</taxon>
        <taxon>Pseudomonadota</taxon>
        <taxon>Betaproteobacteria</taxon>
        <taxon>Candidatus Accumulibacter</taxon>
    </lineage>
</organism>
<evidence type="ECO:0000313" key="4">
    <source>
        <dbReference type="Proteomes" id="UP000306324"/>
    </source>
</evidence>
<dbReference type="InterPro" id="IPR016187">
    <property type="entry name" value="CTDL_fold"/>
</dbReference>
<dbReference type="EMBL" id="SWAD01000036">
    <property type="protein sequence ID" value="TMQ76938.1"/>
    <property type="molecule type" value="Genomic_DNA"/>
</dbReference>
<reference evidence="3 4" key="1">
    <citation type="submission" date="2019-04" db="EMBL/GenBank/DDBJ databases">
        <title>A novel phosphate-accumulating bacterium identified in bioreactor for phosphate removal from wastewater.</title>
        <authorList>
            <person name="Kotlyarov R.Y."/>
            <person name="Beletsky A.V."/>
            <person name="Kallistova A.Y."/>
            <person name="Dorofeev A.G."/>
            <person name="Nikolaev Y.Y."/>
            <person name="Pimenov N.V."/>
            <person name="Ravin N.V."/>
            <person name="Mardanov A.V."/>
        </authorList>
    </citation>
    <scope>NUCLEOTIDE SEQUENCE [LARGE SCALE GENOMIC DNA]</scope>
    <source>
        <strain evidence="3 4">Bin19</strain>
    </source>
</reference>
<dbReference type="AlphaFoldDB" id="A0A5S4ENE4"/>
<comment type="caution">
    <text evidence="3">The sequence shown here is derived from an EMBL/GenBank/DDBJ whole genome shotgun (WGS) entry which is preliminary data.</text>
</comment>
<feature type="region of interest" description="Disordered" evidence="1">
    <location>
        <begin position="540"/>
        <end position="563"/>
    </location>
</feature>
<dbReference type="Proteomes" id="UP000306324">
    <property type="component" value="Unassembled WGS sequence"/>
</dbReference>
<keyword evidence="3" id="KW-0418">Kinase</keyword>
<dbReference type="GO" id="GO:0016301">
    <property type="term" value="F:kinase activity"/>
    <property type="evidence" value="ECO:0007669"/>
    <property type="project" value="UniProtKB-KW"/>
</dbReference>
<evidence type="ECO:0000256" key="1">
    <source>
        <dbReference type="SAM" id="MobiDB-lite"/>
    </source>
</evidence>
<proteinExistence type="predicted"/>
<dbReference type="SUPFAM" id="SSF56436">
    <property type="entry name" value="C-type lectin-like"/>
    <property type="match status" value="1"/>
</dbReference>
<sequence length="563" mass="60055">MRERHHAHLRAVVNHEETLLWAAHAGAGALAAAGAGQRIGEARQFLRRLGATLASPDSAATRARWLAVARDIVQRADAAMGAAQAEVLHPLLAALLRAFGERVAVPAWADPAALARLLGGGRPPLECWLVRDVASGGLLLQAQPAGARQSPLGEALRVDAGGVRLQIEHQGTRSARWLSPADLPQALGALAERSQIRLDTSAESVVLAPVERPRGAAGWQCGGHGLALTGPRLGGVDARWEESALRAVAGSSIPPAAAPARAWQLAAEAVGPPPAGSPFRFGIDPEFGLWAEFTVSSGHGSATQRLRWIEPGSFRMGSPESEPERLDNEGPRHWVTLTRGFWLADTACPQALWQAVMGANPSYFQGDPQRPVEQVSWHEVQGFLRALEKLLPGCEAALPTEAQWEYACRAGSETPFSFGGNVTPEQVNYDGNFPYAGGAKGWYREKTVPVKSLPANAWGLYEMQGNVSEWCADGPRAYDERAQQDPTGLVSGDEGAHRAFRGGSWSDRAGWARSALQLALLPGLRFDDLGFRLSLRSIEPGQVPAPVQGRPGRPAAPGGRPPH</sequence>
<dbReference type="Gene3D" id="3.90.1580.10">
    <property type="entry name" value="paralog of FGE (formylglycine-generating enzyme)"/>
    <property type="match status" value="1"/>
</dbReference>
<evidence type="ECO:0000259" key="2">
    <source>
        <dbReference type="Pfam" id="PF03781"/>
    </source>
</evidence>
<feature type="domain" description="Sulfatase-modifying factor enzyme-like" evidence="2">
    <location>
        <begin position="308"/>
        <end position="533"/>
    </location>
</feature>
<accession>A0A5S4ENE4</accession>
<dbReference type="InterPro" id="IPR005532">
    <property type="entry name" value="SUMF_dom"/>
</dbReference>
<dbReference type="InterPro" id="IPR051043">
    <property type="entry name" value="Sulfatase_Mod_Factor_Kinase"/>
</dbReference>
<dbReference type="PANTHER" id="PTHR23150:SF19">
    <property type="entry name" value="FORMYLGLYCINE-GENERATING ENZYME"/>
    <property type="match status" value="1"/>
</dbReference>
<keyword evidence="4" id="KW-1185">Reference proteome</keyword>
<dbReference type="InterPro" id="IPR042095">
    <property type="entry name" value="SUMF_sf"/>
</dbReference>
<keyword evidence="3" id="KW-0808">Transferase</keyword>
<feature type="compositionally biased region" description="Low complexity" evidence="1">
    <location>
        <begin position="544"/>
        <end position="563"/>
    </location>
</feature>
<dbReference type="Pfam" id="PF03781">
    <property type="entry name" value="FGE-sulfatase"/>
    <property type="match status" value="1"/>
</dbReference>